<proteinExistence type="predicted"/>
<evidence type="ECO:0008006" key="4">
    <source>
        <dbReference type="Google" id="ProtNLM"/>
    </source>
</evidence>
<reference evidence="2 3" key="1">
    <citation type="submission" date="2017-12" db="EMBL/GenBank/DDBJ databases">
        <title>Confluentibacter flavum sp. nov., isolated from the saline lake.</title>
        <authorList>
            <person name="Yu L."/>
        </authorList>
    </citation>
    <scope>NUCLEOTIDE SEQUENCE [LARGE SCALE GENOMIC DNA]</scope>
    <source>
        <strain evidence="2 3">3B</strain>
    </source>
</reference>
<feature type="chain" id="PRO_5014943522" description="Lipocalin-like domain-containing protein" evidence="1">
    <location>
        <begin position="19"/>
        <end position="152"/>
    </location>
</feature>
<sequence>MKGILTLLFLINLTISCAQNEQVNIVGEWKIISVNSGDFYLNTKKDSISFSKHFKEVFTDSLELDNVIKVTKMTYNNNIMEFNDNGIFTQKIDSELRINGTYEVDPSIGKINVLLKENVNWEMDYVLVDEQLHLTTTLYGKKSEFVLEKVKK</sequence>
<dbReference type="OrthoDB" id="1441461at2"/>
<keyword evidence="1" id="KW-0732">Signal</keyword>
<evidence type="ECO:0000313" key="3">
    <source>
        <dbReference type="Proteomes" id="UP000233435"/>
    </source>
</evidence>
<evidence type="ECO:0000256" key="1">
    <source>
        <dbReference type="SAM" id="SignalP"/>
    </source>
</evidence>
<dbReference type="EMBL" id="PJEO01000056">
    <property type="protein sequence ID" value="PKQ43622.1"/>
    <property type="molecule type" value="Genomic_DNA"/>
</dbReference>
<organism evidence="2 3">
    <name type="scientific">Confluentibacter flavum</name>
    <dbReference type="NCBI Taxonomy" id="1909700"/>
    <lineage>
        <taxon>Bacteria</taxon>
        <taxon>Pseudomonadati</taxon>
        <taxon>Bacteroidota</taxon>
        <taxon>Flavobacteriia</taxon>
        <taxon>Flavobacteriales</taxon>
        <taxon>Flavobacteriaceae</taxon>
        <taxon>Confluentibacter</taxon>
    </lineage>
</organism>
<feature type="signal peptide" evidence="1">
    <location>
        <begin position="1"/>
        <end position="18"/>
    </location>
</feature>
<accession>A0A2N3HFE7</accession>
<name>A0A2N3HFE7_9FLAO</name>
<protein>
    <recommendedName>
        <fullName evidence="4">Lipocalin-like domain-containing protein</fullName>
    </recommendedName>
</protein>
<dbReference type="AlphaFoldDB" id="A0A2N3HFE7"/>
<keyword evidence="3" id="KW-1185">Reference proteome</keyword>
<dbReference type="RefSeq" id="WP_106661039.1">
    <property type="nucleotide sequence ID" value="NZ_PJEO01000056.1"/>
</dbReference>
<evidence type="ECO:0000313" key="2">
    <source>
        <dbReference type="EMBL" id="PKQ43622.1"/>
    </source>
</evidence>
<dbReference type="PROSITE" id="PS51257">
    <property type="entry name" value="PROKAR_LIPOPROTEIN"/>
    <property type="match status" value="1"/>
</dbReference>
<gene>
    <name evidence="2" type="ORF">CSW08_16575</name>
</gene>
<dbReference type="Proteomes" id="UP000233435">
    <property type="component" value="Unassembled WGS sequence"/>
</dbReference>
<comment type="caution">
    <text evidence="2">The sequence shown here is derived from an EMBL/GenBank/DDBJ whole genome shotgun (WGS) entry which is preliminary data.</text>
</comment>